<comment type="similarity">
    <text evidence="2 10">Belongs to the gluconokinase GntK/GntV family.</text>
</comment>
<dbReference type="EMBL" id="CP146203">
    <property type="protein sequence ID" value="XBH21863.1"/>
    <property type="molecule type" value="Genomic_DNA"/>
</dbReference>
<reference evidence="11" key="1">
    <citation type="submission" date="2024-02" db="EMBL/GenBank/DDBJ databases">
        <title>Tomenella chthoni gen. nov. sp. nov., a member of the family Jonesiaceae isolated from bat guano.</title>
        <authorList>
            <person name="Miller S.L."/>
            <person name="King J."/>
            <person name="Sankaranarayanan K."/>
            <person name="Lawson P.A."/>
        </authorList>
    </citation>
    <scope>NUCLEOTIDE SEQUENCE</scope>
    <source>
        <strain evidence="11">BS-20</strain>
    </source>
</reference>
<evidence type="ECO:0000256" key="5">
    <source>
        <dbReference type="ARBA" id="ARBA00022741"/>
    </source>
</evidence>
<keyword evidence="6 10" id="KW-0418">Kinase</keyword>
<dbReference type="CDD" id="cd02021">
    <property type="entry name" value="GntK"/>
    <property type="match status" value="1"/>
</dbReference>
<evidence type="ECO:0000313" key="11">
    <source>
        <dbReference type="EMBL" id="XBH21863.1"/>
    </source>
</evidence>
<evidence type="ECO:0000256" key="7">
    <source>
        <dbReference type="ARBA" id="ARBA00022840"/>
    </source>
</evidence>
<keyword evidence="4 10" id="KW-0808">Transferase</keyword>
<keyword evidence="5 10" id="KW-0547">Nucleotide-binding</keyword>
<dbReference type="FunFam" id="3.40.50.300:FF:000522">
    <property type="entry name" value="Gluconokinase"/>
    <property type="match status" value="1"/>
</dbReference>
<dbReference type="PANTHER" id="PTHR43442:SF3">
    <property type="entry name" value="GLUCONOKINASE-RELATED"/>
    <property type="match status" value="1"/>
</dbReference>
<evidence type="ECO:0000256" key="10">
    <source>
        <dbReference type="RuleBase" id="RU363066"/>
    </source>
</evidence>
<dbReference type="GO" id="GO:0046316">
    <property type="term" value="F:gluconokinase activity"/>
    <property type="evidence" value="ECO:0007669"/>
    <property type="project" value="UniProtKB-EC"/>
</dbReference>
<proteinExistence type="inferred from homology"/>
<evidence type="ECO:0000256" key="9">
    <source>
        <dbReference type="ARBA" id="ARBA00048090"/>
    </source>
</evidence>
<keyword evidence="7 10" id="KW-0067">ATP-binding</keyword>
<dbReference type="InterPro" id="IPR031322">
    <property type="entry name" value="Shikimate/glucono_kinase"/>
</dbReference>
<accession>A0AAU7DVJ7</accession>
<evidence type="ECO:0000256" key="3">
    <source>
        <dbReference type="ARBA" id="ARBA00012054"/>
    </source>
</evidence>
<evidence type="ECO:0000256" key="1">
    <source>
        <dbReference type="ARBA" id="ARBA00004761"/>
    </source>
</evidence>
<dbReference type="InterPro" id="IPR006001">
    <property type="entry name" value="Therm_gnt_kin"/>
</dbReference>
<evidence type="ECO:0000256" key="8">
    <source>
        <dbReference type="ARBA" id="ARBA00023064"/>
    </source>
</evidence>
<dbReference type="GO" id="GO:0005737">
    <property type="term" value="C:cytoplasm"/>
    <property type="evidence" value="ECO:0007669"/>
    <property type="project" value="TreeGrafter"/>
</dbReference>
<protein>
    <recommendedName>
        <fullName evidence="3 10">Gluconokinase</fullName>
        <ecNumber evidence="3 10">2.7.1.12</ecNumber>
    </recommendedName>
</protein>
<dbReference type="GO" id="GO:0005524">
    <property type="term" value="F:ATP binding"/>
    <property type="evidence" value="ECO:0007669"/>
    <property type="project" value="UniProtKB-KW"/>
</dbReference>
<dbReference type="NCBIfam" id="TIGR01313">
    <property type="entry name" value="therm_gnt_kin"/>
    <property type="match status" value="1"/>
</dbReference>
<dbReference type="SUPFAM" id="SSF52540">
    <property type="entry name" value="P-loop containing nucleoside triphosphate hydrolases"/>
    <property type="match status" value="1"/>
</dbReference>
<dbReference type="EC" id="2.7.1.12" evidence="3 10"/>
<dbReference type="GO" id="GO:0019521">
    <property type="term" value="P:D-gluconate metabolic process"/>
    <property type="evidence" value="ECO:0007669"/>
    <property type="project" value="UniProtKB-KW"/>
</dbReference>
<dbReference type="Gene3D" id="3.40.50.300">
    <property type="entry name" value="P-loop containing nucleotide triphosphate hydrolases"/>
    <property type="match status" value="1"/>
</dbReference>
<dbReference type="InterPro" id="IPR027417">
    <property type="entry name" value="P-loop_NTPase"/>
</dbReference>
<dbReference type="AlphaFoldDB" id="A0AAU7DVJ7"/>
<dbReference type="Pfam" id="PF01202">
    <property type="entry name" value="SKI"/>
    <property type="match status" value="1"/>
</dbReference>
<gene>
    <name evidence="11" type="ORF">V5R04_01140</name>
</gene>
<organism evidence="11">
    <name type="scientific">Jonesiaceae bacterium BS-20</name>
    <dbReference type="NCBI Taxonomy" id="3120821"/>
    <lineage>
        <taxon>Bacteria</taxon>
        <taxon>Bacillati</taxon>
        <taxon>Actinomycetota</taxon>
        <taxon>Actinomycetes</taxon>
        <taxon>Micrococcales</taxon>
        <taxon>Jonesiaceae</taxon>
    </lineage>
</organism>
<dbReference type="PANTHER" id="PTHR43442">
    <property type="entry name" value="GLUCONOKINASE-RELATED"/>
    <property type="match status" value="1"/>
</dbReference>
<sequence length="167" mass="17999">MAKPLIIMGVQGCGKSTIGKMLADATGEPFFDGDDLHSAGNKEKMAAGIPLTDQDRQPWLETIAQLIADQRAQGHHAIVGCSALKRQYRDTLRSGVADTEFVHLAGSFEVLSARVKARSHEYMPTTLLESQFATLEALEADEAGIVVSVESSPQEIVDQVLAHLKGK</sequence>
<comment type="catalytic activity">
    <reaction evidence="9 10">
        <text>D-gluconate + ATP = 6-phospho-D-gluconate + ADP + H(+)</text>
        <dbReference type="Rhea" id="RHEA:19433"/>
        <dbReference type="ChEBI" id="CHEBI:15378"/>
        <dbReference type="ChEBI" id="CHEBI:18391"/>
        <dbReference type="ChEBI" id="CHEBI:30616"/>
        <dbReference type="ChEBI" id="CHEBI:58759"/>
        <dbReference type="ChEBI" id="CHEBI:456216"/>
        <dbReference type="EC" id="2.7.1.12"/>
    </reaction>
</comment>
<name>A0AAU7DVJ7_9MICO</name>
<comment type="pathway">
    <text evidence="1">Carbohydrate acid metabolism.</text>
</comment>
<evidence type="ECO:0000256" key="4">
    <source>
        <dbReference type="ARBA" id="ARBA00022679"/>
    </source>
</evidence>
<evidence type="ECO:0000256" key="2">
    <source>
        <dbReference type="ARBA" id="ARBA00008420"/>
    </source>
</evidence>
<evidence type="ECO:0000256" key="6">
    <source>
        <dbReference type="ARBA" id="ARBA00022777"/>
    </source>
</evidence>
<keyword evidence="8" id="KW-0311">Gluconate utilization</keyword>